<protein>
    <submittedName>
        <fullName evidence="1">Uncharacterized protein</fullName>
    </submittedName>
</protein>
<evidence type="ECO:0000313" key="1">
    <source>
        <dbReference type="EMBL" id="TDH64874.1"/>
    </source>
</evidence>
<keyword evidence="2" id="KW-1185">Reference proteome</keyword>
<name>A0A976IAX3_BRELC</name>
<sequence>MNQWAAKVTGKTTSAYASEQAPARAHYQQFMYNPAKYGVEEISRLRSFCEAPVMRYSETRLRKGIEDE</sequence>
<reference evidence="1 2" key="1">
    <citation type="journal article" date="2021" name="Genome Biol.">
        <title>AFLAP: assembly-free linkage analysis pipeline using k-mers from genome sequencing data.</title>
        <authorList>
            <person name="Fletcher K."/>
            <person name="Zhang L."/>
            <person name="Gil J."/>
            <person name="Han R."/>
            <person name="Cavanaugh K."/>
            <person name="Michelmore R."/>
        </authorList>
    </citation>
    <scope>NUCLEOTIDE SEQUENCE [LARGE SCALE GENOMIC DNA]</scope>
    <source>
        <strain evidence="1 2">SF5</strain>
    </source>
</reference>
<comment type="caution">
    <text evidence="1">The sequence shown here is derived from an EMBL/GenBank/DDBJ whole genome shotgun (WGS) entry which is preliminary data.</text>
</comment>
<dbReference type="OrthoDB" id="127600at2759"/>
<proteinExistence type="predicted"/>
<dbReference type="EMBL" id="SHOA02000220">
    <property type="protein sequence ID" value="TDH64874.1"/>
    <property type="molecule type" value="Genomic_DNA"/>
</dbReference>
<gene>
    <name evidence="1" type="ORF">CCR75_009046</name>
</gene>
<dbReference type="AlphaFoldDB" id="A0A976IAX3"/>
<dbReference type="Proteomes" id="UP000294530">
    <property type="component" value="Unassembled WGS sequence"/>
</dbReference>
<evidence type="ECO:0000313" key="2">
    <source>
        <dbReference type="Proteomes" id="UP000294530"/>
    </source>
</evidence>
<dbReference type="RefSeq" id="XP_067814373.1">
    <property type="nucleotide sequence ID" value="XM_067967093.1"/>
</dbReference>
<organism evidence="1 2">
    <name type="scientific">Bremia lactucae</name>
    <name type="common">Lettuce downy mildew</name>
    <dbReference type="NCBI Taxonomy" id="4779"/>
    <lineage>
        <taxon>Eukaryota</taxon>
        <taxon>Sar</taxon>
        <taxon>Stramenopiles</taxon>
        <taxon>Oomycota</taxon>
        <taxon>Peronosporomycetes</taxon>
        <taxon>Peronosporales</taxon>
        <taxon>Peronosporaceae</taxon>
        <taxon>Bremia</taxon>
    </lineage>
</organism>
<dbReference type="GeneID" id="94352764"/>
<dbReference type="KEGG" id="blac:94352764"/>
<accession>A0A976IAX3</accession>